<gene>
    <name evidence="2" type="ORF">SSLN_LOCUS4337</name>
</gene>
<evidence type="ECO:0000313" key="4">
    <source>
        <dbReference type="WBParaSite" id="SSLN_0000448401-mRNA-1"/>
    </source>
</evidence>
<evidence type="ECO:0000259" key="1">
    <source>
        <dbReference type="Pfam" id="PF00078"/>
    </source>
</evidence>
<dbReference type="PANTHER" id="PTHR37984">
    <property type="entry name" value="PROTEIN CBG26694"/>
    <property type="match status" value="1"/>
</dbReference>
<dbReference type="InterPro" id="IPR043128">
    <property type="entry name" value="Rev_trsase/Diguanyl_cyclase"/>
</dbReference>
<dbReference type="AlphaFoldDB" id="A0A183SJD9"/>
<dbReference type="Proteomes" id="UP000275846">
    <property type="component" value="Unassembled WGS sequence"/>
</dbReference>
<dbReference type="PANTHER" id="PTHR37984:SF5">
    <property type="entry name" value="PROTEIN NYNRIN-LIKE"/>
    <property type="match status" value="1"/>
</dbReference>
<accession>A0A183SJD9</accession>
<organism evidence="4">
    <name type="scientific">Schistocephalus solidus</name>
    <name type="common">Tapeworm</name>
    <dbReference type="NCBI Taxonomy" id="70667"/>
    <lineage>
        <taxon>Eukaryota</taxon>
        <taxon>Metazoa</taxon>
        <taxon>Spiralia</taxon>
        <taxon>Lophotrochozoa</taxon>
        <taxon>Platyhelminthes</taxon>
        <taxon>Cestoda</taxon>
        <taxon>Eucestoda</taxon>
        <taxon>Diphyllobothriidea</taxon>
        <taxon>Diphyllobothriidae</taxon>
        <taxon>Schistocephalus</taxon>
    </lineage>
</organism>
<reference evidence="2 3" key="2">
    <citation type="submission" date="2018-11" db="EMBL/GenBank/DDBJ databases">
        <authorList>
            <consortium name="Pathogen Informatics"/>
        </authorList>
    </citation>
    <scope>NUCLEOTIDE SEQUENCE [LARGE SCALE GENOMIC DNA]</scope>
    <source>
        <strain evidence="2 3">NST_G2</strain>
    </source>
</reference>
<dbReference type="Gene3D" id="3.30.70.270">
    <property type="match status" value="1"/>
</dbReference>
<sequence>MFLEDLSGSRFTRLPFGVKTAPVIFQQAMDTMLTGTEGADAYLDDIIFTGSNPDELLQRLETVLSQIQVNGFRLRLGKCNF</sequence>
<dbReference type="InterPro" id="IPR043502">
    <property type="entry name" value="DNA/RNA_pol_sf"/>
</dbReference>
<dbReference type="InterPro" id="IPR050951">
    <property type="entry name" value="Retrovirus_Pol_polyprotein"/>
</dbReference>
<dbReference type="Pfam" id="PF00078">
    <property type="entry name" value="RVT_1"/>
    <property type="match status" value="1"/>
</dbReference>
<name>A0A183SJD9_SCHSO</name>
<dbReference type="EMBL" id="UYSU01032831">
    <property type="protein sequence ID" value="VDL90722.1"/>
    <property type="molecule type" value="Genomic_DNA"/>
</dbReference>
<feature type="domain" description="Reverse transcriptase" evidence="1">
    <location>
        <begin position="11"/>
        <end position="81"/>
    </location>
</feature>
<evidence type="ECO:0000313" key="2">
    <source>
        <dbReference type="EMBL" id="VDL90722.1"/>
    </source>
</evidence>
<keyword evidence="3" id="KW-1185">Reference proteome</keyword>
<dbReference type="OrthoDB" id="10068977at2759"/>
<proteinExistence type="predicted"/>
<dbReference type="InterPro" id="IPR000477">
    <property type="entry name" value="RT_dom"/>
</dbReference>
<dbReference type="WBParaSite" id="SSLN_0000448401-mRNA-1">
    <property type="protein sequence ID" value="SSLN_0000448401-mRNA-1"/>
    <property type="gene ID" value="SSLN_0000448401"/>
</dbReference>
<evidence type="ECO:0000313" key="3">
    <source>
        <dbReference type="Proteomes" id="UP000275846"/>
    </source>
</evidence>
<protein>
    <submittedName>
        <fullName evidence="4">Reverse transcriptase domain-containing protein</fullName>
    </submittedName>
</protein>
<reference evidence="4" key="1">
    <citation type="submission" date="2016-06" db="UniProtKB">
        <authorList>
            <consortium name="WormBaseParasite"/>
        </authorList>
    </citation>
    <scope>IDENTIFICATION</scope>
</reference>
<dbReference type="SUPFAM" id="SSF56672">
    <property type="entry name" value="DNA/RNA polymerases"/>
    <property type="match status" value="1"/>
</dbReference>
<dbReference type="STRING" id="70667.A0A183SJD9"/>